<proteinExistence type="predicted"/>
<accession>A0A100WLP9</accession>
<evidence type="ECO:0000313" key="3">
    <source>
        <dbReference type="Proteomes" id="UP000069705"/>
    </source>
</evidence>
<feature type="region of interest" description="Disordered" evidence="1">
    <location>
        <begin position="1"/>
        <end position="41"/>
    </location>
</feature>
<organism evidence="2 3">
    <name type="scientific">Mycolicibacterium fortuitum subsp. acetamidolyticum</name>
    <dbReference type="NCBI Taxonomy" id="144550"/>
    <lineage>
        <taxon>Bacteria</taxon>
        <taxon>Bacillati</taxon>
        <taxon>Actinomycetota</taxon>
        <taxon>Actinomycetes</taxon>
        <taxon>Mycobacteriales</taxon>
        <taxon>Mycobacteriaceae</taxon>
        <taxon>Mycolicibacterium</taxon>
    </lineage>
</organism>
<protein>
    <submittedName>
        <fullName evidence="2">Uncharacterized protein</fullName>
    </submittedName>
</protein>
<sequence>MLDGYANVFEVPGTRTTGTDRPMPSPVREQADNPPAAAGKPIVDKMTKLGSYVAATLRSVLPSKRFRDHGSAGYLPMKTRWLPDQVWQPSRLCLAMDQRCTAR</sequence>
<evidence type="ECO:0000256" key="1">
    <source>
        <dbReference type="SAM" id="MobiDB-lite"/>
    </source>
</evidence>
<reference evidence="2 3" key="1">
    <citation type="journal article" date="2016" name="Genome Announc.">
        <title>Draft Genome Sequences of Five Rapidly Growing Mycobacterium Species, M. thermoresistibile, M. fortuitum subsp. acetamidolyticum, M. canariasense, M. brisbanense, and M. novocastrense.</title>
        <authorList>
            <person name="Katahira K."/>
            <person name="Ogura Y."/>
            <person name="Gotoh Y."/>
            <person name="Hayashi T."/>
        </authorList>
    </citation>
    <scope>NUCLEOTIDE SEQUENCE [LARGE SCALE GENOMIC DNA]</scope>
    <source>
        <strain evidence="2 3">JCM6368</strain>
    </source>
</reference>
<comment type="caution">
    <text evidence="2">The sequence shown here is derived from an EMBL/GenBank/DDBJ whole genome shotgun (WGS) entry which is preliminary data.</text>
</comment>
<evidence type="ECO:0000313" key="2">
    <source>
        <dbReference type="EMBL" id="GAT00164.1"/>
    </source>
</evidence>
<name>A0A100WLP9_MYCFO</name>
<gene>
    <name evidence="2" type="ORF">RMCFA_0278</name>
</gene>
<dbReference type="AlphaFoldDB" id="A0A100WLP9"/>
<dbReference type="EMBL" id="BCSZ01000002">
    <property type="protein sequence ID" value="GAT00164.1"/>
    <property type="molecule type" value="Genomic_DNA"/>
</dbReference>
<dbReference type="Proteomes" id="UP000069705">
    <property type="component" value="Unassembled WGS sequence"/>
</dbReference>
<reference evidence="3" key="2">
    <citation type="submission" date="2016-02" db="EMBL/GenBank/DDBJ databases">
        <title>Draft genome sequence of five rapidly growing Mycobacterium species.</title>
        <authorList>
            <person name="Katahira K."/>
            <person name="Gotou Y."/>
            <person name="Iida K."/>
            <person name="Ogura Y."/>
            <person name="Hayashi T."/>
        </authorList>
    </citation>
    <scope>NUCLEOTIDE SEQUENCE [LARGE SCALE GENOMIC DNA]</scope>
    <source>
        <strain evidence="3">JCM6368</strain>
    </source>
</reference>